<dbReference type="Proteomes" id="UP000030745">
    <property type="component" value="Unassembled WGS sequence"/>
</dbReference>
<evidence type="ECO:0000313" key="3">
    <source>
        <dbReference type="Proteomes" id="UP000030745"/>
    </source>
</evidence>
<name>A0A067C3S2_SAPPC</name>
<gene>
    <name evidence="2" type="ORF">SPRG_12510</name>
</gene>
<feature type="transmembrane region" description="Helical" evidence="1">
    <location>
        <begin position="81"/>
        <end position="104"/>
    </location>
</feature>
<keyword evidence="3" id="KW-1185">Reference proteome</keyword>
<organism evidence="2 3">
    <name type="scientific">Saprolegnia parasitica (strain CBS 223.65)</name>
    <dbReference type="NCBI Taxonomy" id="695850"/>
    <lineage>
        <taxon>Eukaryota</taxon>
        <taxon>Sar</taxon>
        <taxon>Stramenopiles</taxon>
        <taxon>Oomycota</taxon>
        <taxon>Saprolegniomycetes</taxon>
        <taxon>Saprolegniales</taxon>
        <taxon>Saprolegniaceae</taxon>
        <taxon>Saprolegnia</taxon>
    </lineage>
</organism>
<dbReference type="EMBL" id="KK583287">
    <property type="protein sequence ID" value="KDO21467.1"/>
    <property type="molecule type" value="Genomic_DNA"/>
</dbReference>
<keyword evidence="1" id="KW-0812">Transmembrane</keyword>
<feature type="non-terminal residue" evidence="2">
    <location>
        <position position="1"/>
    </location>
</feature>
<evidence type="ECO:0008006" key="4">
    <source>
        <dbReference type="Google" id="ProtNLM"/>
    </source>
</evidence>
<proteinExistence type="predicted"/>
<feature type="transmembrane region" description="Helical" evidence="1">
    <location>
        <begin position="125"/>
        <end position="148"/>
    </location>
</feature>
<dbReference type="GeneID" id="24134462"/>
<dbReference type="KEGG" id="spar:SPRG_12510"/>
<keyword evidence="1" id="KW-1133">Transmembrane helix</keyword>
<dbReference type="OrthoDB" id="74860at2759"/>
<feature type="transmembrane region" description="Helical" evidence="1">
    <location>
        <begin position="20"/>
        <end position="41"/>
    </location>
</feature>
<dbReference type="RefSeq" id="XP_012207811.1">
    <property type="nucleotide sequence ID" value="XM_012352421.1"/>
</dbReference>
<evidence type="ECO:0000256" key="1">
    <source>
        <dbReference type="SAM" id="Phobius"/>
    </source>
</evidence>
<accession>A0A067C3S2</accession>
<dbReference type="OMA" id="WNDHASP"/>
<sequence length="311" mass="34366">MEANHDAWESFKEERAQRVAGALSLVLYAMVALGVLSRLALHVRHGSGLRRVTFHVLLLHVIVGNIPFSVQAVFYPRSQRWIGAFVASLLADTLLCCSLAMLSIAWARVAMVGQYAHGPVRFKRFIIGISVAMVLAMLVTDGAVFTFSDDVAGASDYNESILHILIVSLGSVVILFTSSLLLFQATRIYRRMLQSRSMLSATVFSRSATKLFVSVWIIMLCNVLRVFFIVCDACEFRFVREMDVVPHTVWAYLVPNVFPVICLLYLQRRMPAASRKVQRVAVAGGAEDALQTATATMDAAWNDHASPSGHA</sequence>
<feature type="transmembrane region" description="Helical" evidence="1">
    <location>
        <begin position="53"/>
        <end position="75"/>
    </location>
</feature>
<feature type="transmembrane region" description="Helical" evidence="1">
    <location>
        <begin position="249"/>
        <end position="266"/>
    </location>
</feature>
<feature type="transmembrane region" description="Helical" evidence="1">
    <location>
        <begin position="203"/>
        <end position="229"/>
    </location>
</feature>
<dbReference type="AlphaFoldDB" id="A0A067C3S2"/>
<keyword evidence="1" id="KW-0472">Membrane</keyword>
<protein>
    <recommendedName>
        <fullName evidence="4">THH1/TOM1/TOM3 domain-containing protein</fullName>
    </recommendedName>
</protein>
<evidence type="ECO:0000313" key="2">
    <source>
        <dbReference type="EMBL" id="KDO21467.1"/>
    </source>
</evidence>
<dbReference type="VEuPathDB" id="FungiDB:SPRG_12510"/>
<feature type="transmembrane region" description="Helical" evidence="1">
    <location>
        <begin position="160"/>
        <end position="183"/>
    </location>
</feature>
<reference evidence="2 3" key="1">
    <citation type="journal article" date="2013" name="PLoS Genet.">
        <title>Distinctive expansion of potential virulence genes in the genome of the oomycete fish pathogen Saprolegnia parasitica.</title>
        <authorList>
            <person name="Jiang R.H."/>
            <person name="de Bruijn I."/>
            <person name="Haas B.J."/>
            <person name="Belmonte R."/>
            <person name="Lobach L."/>
            <person name="Christie J."/>
            <person name="van den Ackerveken G."/>
            <person name="Bottin A."/>
            <person name="Bulone V."/>
            <person name="Diaz-Moreno S.M."/>
            <person name="Dumas B."/>
            <person name="Fan L."/>
            <person name="Gaulin E."/>
            <person name="Govers F."/>
            <person name="Grenville-Briggs L.J."/>
            <person name="Horner N.R."/>
            <person name="Levin J.Z."/>
            <person name="Mammella M."/>
            <person name="Meijer H.J."/>
            <person name="Morris P."/>
            <person name="Nusbaum C."/>
            <person name="Oome S."/>
            <person name="Phillips A.J."/>
            <person name="van Rooyen D."/>
            <person name="Rzeszutek E."/>
            <person name="Saraiva M."/>
            <person name="Secombes C.J."/>
            <person name="Seidl M.F."/>
            <person name="Snel B."/>
            <person name="Stassen J.H."/>
            <person name="Sykes S."/>
            <person name="Tripathy S."/>
            <person name="van den Berg H."/>
            <person name="Vega-Arreguin J.C."/>
            <person name="Wawra S."/>
            <person name="Young S.K."/>
            <person name="Zeng Q."/>
            <person name="Dieguez-Uribeondo J."/>
            <person name="Russ C."/>
            <person name="Tyler B.M."/>
            <person name="van West P."/>
        </authorList>
    </citation>
    <scope>NUCLEOTIDE SEQUENCE [LARGE SCALE GENOMIC DNA]</scope>
    <source>
        <strain evidence="2 3">CBS 223.65</strain>
    </source>
</reference>